<dbReference type="InterPro" id="IPR001100">
    <property type="entry name" value="Pyr_nuc-diS_OxRdtase"/>
</dbReference>
<dbReference type="EMBL" id="JQGC01000027">
    <property type="protein sequence ID" value="KFL29326.1"/>
    <property type="molecule type" value="Genomic_DNA"/>
</dbReference>
<dbReference type="PIRSF" id="PIRSF000350">
    <property type="entry name" value="Mercury_reductase_MerA"/>
    <property type="match status" value="1"/>
</dbReference>
<feature type="binding site" evidence="11">
    <location>
        <begin position="181"/>
        <end position="188"/>
    </location>
    <ligand>
        <name>NAD(+)</name>
        <dbReference type="ChEBI" id="CHEBI:57540"/>
    </ligand>
</feature>
<dbReference type="Proteomes" id="UP000028981">
    <property type="component" value="Unassembled WGS sequence"/>
</dbReference>
<evidence type="ECO:0000256" key="5">
    <source>
        <dbReference type="ARBA" id="ARBA00022857"/>
    </source>
</evidence>
<protein>
    <recommendedName>
        <fullName evidence="14">Glutathione reductase</fullName>
        <shortName evidence="14">GRase</shortName>
        <ecNumber evidence="14">1.8.1.7</ecNumber>
    </recommendedName>
</protein>
<comment type="similarity">
    <text evidence="1 13">Belongs to the class-I pyridine nucleotide-disulfide oxidoreductase family.</text>
</comment>
<dbReference type="PRINTS" id="PR00411">
    <property type="entry name" value="PNDRDTASEI"/>
</dbReference>
<evidence type="ECO:0000256" key="10">
    <source>
        <dbReference type="PIRSR" id="PIRSR000350-2"/>
    </source>
</evidence>
<dbReference type="InterPro" id="IPR016156">
    <property type="entry name" value="FAD/NAD-linked_Rdtase_dimer_sf"/>
</dbReference>
<name>A0A087LXH3_9HYPH</name>
<feature type="binding site" evidence="11">
    <location>
        <position position="309"/>
    </location>
    <ligand>
        <name>FAD</name>
        <dbReference type="ChEBI" id="CHEBI:57692"/>
    </ligand>
</feature>
<dbReference type="PROSITE" id="PS00076">
    <property type="entry name" value="PYRIDINE_REDOX_1"/>
    <property type="match status" value="1"/>
</dbReference>
<evidence type="ECO:0000256" key="8">
    <source>
        <dbReference type="ARBA" id="ARBA00023284"/>
    </source>
</evidence>
<comment type="caution">
    <text evidence="17">The sequence shown here is derived from an EMBL/GenBank/DDBJ whole genome shotgun (WGS) entry which is preliminary data.</text>
</comment>
<keyword evidence="11" id="KW-0547">Nucleotide-binding</keyword>
<dbReference type="GO" id="GO:0006749">
    <property type="term" value="P:glutathione metabolic process"/>
    <property type="evidence" value="ECO:0007669"/>
    <property type="project" value="InterPro"/>
</dbReference>
<evidence type="ECO:0000259" key="16">
    <source>
        <dbReference type="Pfam" id="PF07992"/>
    </source>
</evidence>
<dbReference type="STRING" id="46914.JP75_21340"/>
<evidence type="ECO:0000256" key="7">
    <source>
        <dbReference type="ARBA" id="ARBA00023157"/>
    </source>
</evidence>
<keyword evidence="18" id="KW-1185">Reference proteome</keyword>
<feature type="active site" description="Proton acceptor" evidence="10">
    <location>
        <position position="441"/>
    </location>
</feature>
<dbReference type="PRINTS" id="PR00368">
    <property type="entry name" value="FADPNR"/>
</dbReference>
<comment type="catalytic activity">
    <reaction evidence="9 14">
        <text>2 glutathione + NADP(+) = glutathione disulfide + NADPH + H(+)</text>
        <dbReference type="Rhea" id="RHEA:11740"/>
        <dbReference type="ChEBI" id="CHEBI:15378"/>
        <dbReference type="ChEBI" id="CHEBI:57783"/>
        <dbReference type="ChEBI" id="CHEBI:57925"/>
        <dbReference type="ChEBI" id="CHEBI:58297"/>
        <dbReference type="ChEBI" id="CHEBI:58349"/>
        <dbReference type="EC" id="1.8.1.7"/>
    </reaction>
</comment>
<dbReference type="InterPro" id="IPR004099">
    <property type="entry name" value="Pyr_nucl-diS_OxRdtase_dimer"/>
</dbReference>
<gene>
    <name evidence="17" type="ORF">JP75_21340</name>
</gene>
<feature type="disulfide bond" description="Redox-active" evidence="12">
    <location>
        <begin position="49"/>
        <end position="54"/>
    </location>
</feature>
<dbReference type="Gene3D" id="3.50.50.60">
    <property type="entry name" value="FAD/NAD(P)-binding domain"/>
    <property type="match status" value="2"/>
</dbReference>
<evidence type="ECO:0000256" key="11">
    <source>
        <dbReference type="PIRSR" id="PIRSR000350-3"/>
    </source>
</evidence>
<dbReference type="AlphaFoldDB" id="A0A087LXH3"/>
<dbReference type="PANTHER" id="PTHR42737:SF2">
    <property type="entry name" value="GLUTATHIONE REDUCTASE"/>
    <property type="match status" value="1"/>
</dbReference>
<dbReference type="NCBIfam" id="TIGR01424">
    <property type="entry name" value="gluta_reduc_2"/>
    <property type="match status" value="1"/>
</dbReference>
<evidence type="ECO:0000259" key="15">
    <source>
        <dbReference type="Pfam" id="PF02852"/>
    </source>
</evidence>
<dbReference type="SUPFAM" id="SSF55424">
    <property type="entry name" value="FAD/NAD-linked reductases, dimerisation (C-terminal) domain"/>
    <property type="match status" value="1"/>
</dbReference>
<dbReference type="GO" id="GO:0034599">
    <property type="term" value="P:cellular response to oxidative stress"/>
    <property type="evidence" value="ECO:0007669"/>
    <property type="project" value="TreeGrafter"/>
</dbReference>
<organism evidence="17 18">
    <name type="scientific">Devosia riboflavina</name>
    <dbReference type="NCBI Taxonomy" id="46914"/>
    <lineage>
        <taxon>Bacteria</taxon>
        <taxon>Pseudomonadati</taxon>
        <taxon>Pseudomonadota</taxon>
        <taxon>Alphaproteobacteria</taxon>
        <taxon>Hyphomicrobiales</taxon>
        <taxon>Devosiaceae</taxon>
        <taxon>Devosia</taxon>
    </lineage>
</organism>
<keyword evidence="8 13" id="KW-0676">Redox-active center</keyword>
<comment type="cofactor">
    <cofactor evidence="11">
        <name>FAD</name>
        <dbReference type="ChEBI" id="CHEBI:57692"/>
    </cofactor>
    <text evidence="11">Binds 1 FAD per subunit.</text>
</comment>
<dbReference type="GO" id="GO:0050661">
    <property type="term" value="F:NADP binding"/>
    <property type="evidence" value="ECO:0007669"/>
    <property type="project" value="InterPro"/>
</dbReference>
<reference evidence="17 18" key="1">
    <citation type="submission" date="2014-08" db="EMBL/GenBank/DDBJ databases">
        <authorList>
            <person name="Hassan Y.I."/>
            <person name="Lepp D."/>
            <person name="Zhou T."/>
        </authorList>
    </citation>
    <scope>NUCLEOTIDE SEQUENCE [LARGE SCALE GENOMIC DNA]</scope>
    <source>
        <strain evidence="17 18">IFO13584</strain>
    </source>
</reference>
<dbReference type="Gene3D" id="3.30.390.30">
    <property type="match status" value="1"/>
</dbReference>
<proteinExistence type="inferred from homology"/>
<comment type="function">
    <text evidence="14">Catalyzes the reduction of glutathione disulfide (GSSG) to reduced glutathione (GSH).</text>
</comment>
<dbReference type="GO" id="GO:0045454">
    <property type="term" value="P:cell redox homeostasis"/>
    <property type="evidence" value="ECO:0007669"/>
    <property type="project" value="InterPro"/>
</dbReference>
<evidence type="ECO:0000256" key="1">
    <source>
        <dbReference type="ARBA" id="ARBA00007532"/>
    </source>
</evidence>
<evidence type="ECO:0000256" key="12">
    <source>
        <dbReference type="PIRSR" id="PIRSR000350-4"/>
    </source>
</evidence>
<dbReference type="Pfam" id="PF07992">
    <property type="entry name" value="Pyr_redox_2"/>
    <property type="match status" value="1"/>
</dbReference>
<evidence type="ECO:0000256" key="14">
    <source>
        <dbReference type="RuleBase" id="RU365040"/>
    </source>
</evidence>
<dbReference type="EC" id="1.8.1.7" evidence="14"/>
<keyword evidence="3 13" id="KW-0285">Flavoprotein</keyword>
<dbReference type="InterPro" id="IPR046952">
    <property type="entry name" value="GSHR/TRXR-like"/>
</dbReference>
<comment type="subunit">
    <text evidence="2">Homodimer.</text>
</comment>
<sequence>MNDLGTYMAYDYDLLVIGAGSGGVRAARMSATYGAKVAIIEEFRVGGTCVIRGCVPKKLYVYASRFADQFDLAPSFGWQVDASFDWPTLVAAKEKEITRLEAAYTANLEKPGVEIIKERAVVTGPNSIKLLGSGRELTAERLLIATGSHPHIPDIPGAEFGITSNEAFDLPTLPKTILIEGGGYIAVEFATIFAGLGVDTTLIYRGERVLRGFDEDMRIGLEAGLTTRGVRLIYQTTVASLAKMGDAVHATFSDGVTAPFDAVMFATGRRANTRGLGLETAGVKLNEDGSVAVDAYSQSSAPSVYAVGDVTGRAQLTPVAIREGWYFAETVYNNKPLAVDHSIIPTAVFSEPEIGVVGLNEEEAATHGDIDVYVARFRPMQNTLSTKTERMVLKLITEKDEGKVLGVHILGPSAAEMIQLVGIAVGMGATKADFDRTIALHPSAAEELVTFKAPSYTYRDGKKTS</sequence>
<keyword evidence="4 11" id="KW-0274">FAD</keyword>
<dbReference type="GO" id="GO:0005829">
    <property type="term" value="C:cytosol"/>
    <property type="evidence" value="ECO:0007669"/>
    <property type="project" value="TreeGrafter"/>
</dbReference>
<evidence type="ECO:0000256" key="4">
    <source>
        <dbReference type="ARBA" id="ARBA00022827"/>
    </source>
</evidence>
<evidence type="ECO:0000313" key="18">
    <source>
        <dbReference type="Proteomes" id="UP000028981"/>
    </source>
</evidence>
<dbReference type="Pfam" id="PF02852">
    <property type="entry name" value="Pyr_redox_dim"/>
    <property type="match status" value="1"/>
</dbReference>
<dbReference type="NCBIfam" id="NF004776">
    <property type="entry name" value="PRK06116.1"/>
    <property type="match status" value="1"/>
</dbReference>
<evidence type="ECO:0000256" key="2">
    <source>
        <dbReference type="ARBA" id="ARBA00011738"/>
    </source>
</evidence>
<feature type="binding site" evidence="11">
    <location>
        <begin position="146"/>
        <end position="148"/>
    </location>
    <ligand>
        <name>FAD</name>
        <dbReference type="ChEBI" id="CHEBI:57692"/>
    </ligand>
</feature>
<dbReference type="InterPro" id="IPR012999">
    <property type="entry name" value="Pyr_OxRdtase_I_AS"/>
</dbReference>
<evidence type="ECO:0000256" key="6">
    <source>
        <dbReference type="ARBA" id="ARBA00023002"/>
    </source>
</evidence>
<keyword evidence="5 14" id="KW-0521">NADP</keyword>
<dbReference type="GO" id="GO:0050660">
    <property type="term" value="F:flavin adenine dinucleotide binding"/>
    <property type="evidence" value="ECO:0007669"/>
    <property type="project" value="InterPro"/>
</dbReference>
<keyword evidence="6 13" id="KW-0560">Oxidoreductase</keyword>
<keyword evidence="7" id="KW-1015">Disulfide bond</keyword>
<feature type="domain" description="Pyridine nucleotide-disulphide oxidoreductase dimerisation" evidence="15">
    <location>
        <begin position="344"/>
        <end position="450"/>
    </location>
</feature>
<accession>A0A087LXH3</accession>
<evidence type="ECO:0000313" key="17">
    <source>
        <dbReference type="EMBL" id="KFL29326.1"/>
    </source>
</evidence>
<evidence type="ECO:0000256" key="3">
    <source>
        <dbReference type="ARBA" id="ARBA00022630"/>
    </source>
</evidence>
<feature type="binding site" evidence="11">
    <location>
        <position position="268"/>
    </location>
    <ligand>
        <name>NAD(+)</name>
        <dbReference type="ChEBI" id="CHEBI:57540"/>
    </ligand>
</feature>
<dbReference type="PANTHER" id="PTHR42737">
    <property type="entry name" value="GLUTATHIONE REDUCTASE"/>
    <property type="match status" value="1"/>
</dbReference>
<feature type="domain" description="FAD/NAD(P)-binding" evidence="16">
    <location>
        <begin position="12"/>
        <end position="324"/>
    </location>
</feature>
<dbReference type="InterPro" id="IPR006324">
    <property type="entry name" value="GSHR"/>
</dbReference>
<dbReference type="SUPFAM" id="SSF51905">
    <property type="entry name" value="FAD/NAD(P)-binding domain"/>
    <property type="match status" value="1"/>
</dbReference>
<evidence type="ECO:0000256" key="13">
    <source>
        <dbReference type="RuleBase" id="RU003691"/>
    </source>
</evidence>
<dbReference type="InterPro" id="IPR023753">
    <property type="entry name" value="FAD/NAD-binding_dom"/>
</dbReference>
<evidence type="ECO:0000256" key="9">
    <source>
        <dbReference type="ARBA" id="ARBA00049142"/>
    </source>
</evidence>
<feature type="binding site" evidence="11">
    <location>
        <position position="58"/>
    </location>
    <ligand>
        <name>FAD</name>
        <dbReference type="ChEBI" id="CHEBI:57692"/>
    </ligand>
</feature>
<dbReference type="GO" id="GO:0004362">
    <property type="term" value="F:glutathione-disulfide reductase (NADPH) activity"/>
    <property type="evidence" value="ECO:0007669"/>
    <property type="project" value="UniProtKB-EC"/>
</dbReference>
<dbReference type="InterPro" id="IPR036188">
    <property type="entry name" value="FAD/NAD-bd_sf"/>
</dbReference>
<keyword evidence="11" id="KW-0520">NAD</keyword>